<feature type="region of interest" description="Disordered" evidence="1">
    <location>
        <begin position="25"/>
        <end position="63"/>
    </location>
</feature>
<accession>A0A379PNU3</accession>
<protein>
    <submittedName>
        <fullName evidence="2">Uncharacterized protein</fullName>
    </submittedName>
</protein>
<proteinExistence type="predicted"/>
<sequence>MGNRKTGANFSPEMRERAVRLVLEAGGMADWDDEDAGDPDDGHAPPWATRRPGPHPPAAAPDPARLLRPLAQAEDLVSRLDARAGGGAASEVLRQGLPAHPHDLALRATSLTGSWSAASDLHPLERAMPTT</sequence>
<gene>
    <name evidence="2" type="ORF">NCTC13291_04388</name>
</gene>
<dbReference type="RefSeq" id="WP_027297481.1">
    <property type="nucleotide sequence ID" value="NZ_CBCSHT010000248.1"/>
</dbReference>
<dbReference type="EMBL" id="UGVN01000003">
    <property type="protein sequence ID" value="SUE95501.1"/>
    <property type="molecule type" value="Genomic_DNA"/>
</dbReference>
<feature type="compositionally biased region" description="Acidic residues" evidence="1">
    <location>
        <begin position="30"/>
        <end position="39"/>
    </location>
</feature>
<evidence type="ECO:0000256" key="1">
    <source>
        <dbReference type="SAM" id="MobiDB-lite"/>
    </source>
</evidence>
<dbReference type="Proteomes" id="UP000254919">
    <property type="component" value="Unassembled WGS sequence"/>
</dbReference>
<evidence type="ECO:0000313" key="3">
    <source>
        <dbReference type="Proteomes" id="UP000254919"/>
    </source>
</evidence>
<dbReference type="AlphaFoldDB" id="A0A379PNU3"/>
<name>A0A379PNU3_9PROT</name>
<organism evidence="2 3">
    <name type="scientific">Roseomonas mucosa</name>
    <dbReference type="NCBI Taxonomy" id="207340"/>
    <lineage>
        <taxon>Bacteria</taxon>
        <taxon>Pseudomonadati</taxon>
        <taxon>Pseudomonadota</taxon>
        <taxon>Alphaproteobacteria</taxon>
        <taxon>Acetobacterales</taxon>
        <taxon>Roseomonadaceae</taxon>
        <taxon>Roseomonas</taxon>
    </lineage>
</organism>
<evidence type="ECO:0000313" key="2">
    <source>
        <dbReference type="EMBL" id="SUE95501.1"/>
    </source>
</evidence>
<reference evidence="2 3" key="1">
    <citation type="submission" date="2018-06" db="EMBL/GenBank/DDBJ databases">
        <authorList>
            <consortium name="Pathogen Informatics"/>
            <person name="Doyle S."/>
        </authorList>
    </citation>
    <scope>NUCLEOTIDE SEQUENCE [LARGE SCALE GENOMIC DNA]</scope>
    <source>
        <strain evidence="2 3">NCTC13291</strain>
    </source>
</reference>